<dbReference type="CDD" id="cd00599">
    <property type="entry name" value="GH25_muramidase"/>
    <property type="match status" value="1"/>
</dbReference>
<dbReference type="Pfam" id="PF01183">
    <property type="entry name" value="Glyco_hydro_25"/>
    <property type="match status" value="1"/>
</dbReference>
<reference evidence="4" key="1">
    <citation type="submission" date="2023-05" db="EMBL/GenBank/DDBJ databases">
        <title>Streptantibioticus silvisoli sp. nov., acidotolerant actinomycetes 1 from pine litter.</title>
        <authorList>
            <person name="Swiecimska M."/>
            <person name="Golinska P."/>
            <person name="Sangal V."/>
            <person name="Wachnowicz B."/>
            <person name="Goodfellow M."/>
        </authorList>
    </citation>
    <scope>NUCLEOTIDE SEQUENCE</scope>
    <source>
        <strain evidence="4">SL13</strain>
    </source>
</reference>
<gene>
    <name evidence="4" type="ORF">POF50_018585</name>
</gene>
<evidence type="ECO:0000256" key="3">
    <source>
        <dbReference type="ARBA" id="ARBA00023295"/>
    </source>
</evidence>
<dbReference type="PANTHER" id="PTHR34135:SF2">
    <property type="entry name" value="LYSOZYME"/>
    <property type="match status" value="1"/>
</dbReference>
<proteinExistence type="inferred from homology"/>
<dbReference type="GO" id="GO:0016998">
    <property type="term" value="P:cell wall macromolecule catabolic process"/>
    <property type="evidence" value="ECO:0007669"/>
    <property type="project" value="InterPro"/>
</dbReference>
<dbReference type="GO" id="GO:0003796">
    <property type="term" value="F:lysozyme activity"/>
    <property type="evidence" value="ECO:0007669"/>
    <property type="project" value="InterPro"/>
</dbReference>
<keyword evidence="3" id="KW-0326">Glycosidase</keyword>
<comment type="similarity">
    <text evidence="1">Belongs to the glycosyl hydrolase 25 family.</text>
</comment>
<dbReference type="InterPro" id="IPR017853">
    <property type="entry name" value="GH"/>
</dbReference>
<protein>
    <submittedName>
        <fullName evidence="4">Glycoside hydrolase family 25 protein</fullName>
    </submittedName>
</protein>
<dbReference type="PANTHER" id="PTHR34135">
    <property type="entry name" value="LYSOZYME"/>
    <property type="match status" value="1"/>
</dbReference>
<name>A0AA90H5P1_9ACTN</name>
<dbReference type="GO" id="GO:0016052">
    <property type="term" value="P:carbohydrate catabolic process"/>
    <property type="evidence" value="ECO:0007669"/>
    <property type="project" value="TreeGrafter"/>
</dbReference>
<dbReference type="Gene3D" id="3.20.20.80">
    <property type="entry name" value="Glycosidases"/>
    <property type="match status" value="1"/>
</dbReference>
<dbReference type="SMART" id="SM00641">
    <property type="entry name" value="Glyco_25"/>
    <property type="match status" value="1"/>
</dbReference>
<accession>A0AA90H5P1</accession>
<dbReference type="RefSeq" id="WP_271317685.1">
    <property type="nucleotide sequence ID" value="NZ_JABXJJ020000021.1"/>
</dbReference>
<keyword evidence="2 4" id="KW-0378">Hydrolase</keyword>
<dbReference type="GO" id="GO:0009253">
    <property type="term" value="P:peptidoglycan catabolic process"/>
    <property type="evidence" value="ECO:0007669"/>
    <property type="project" value="InterPro"/>
</dbReference>
<dbReference type="PROSITE" id="PS51904">
    <property type="entry name" value="GLYCOSYL_HYDROL_F25_2"/>
    <property type="match status" value="1"/>
</dbReference>
<sequence>MTVRGVDVSSYQAADFPTAGLGFVFVKVTEGLSYVNPKLSGQRTTARQAGLTTGYYHYPHIANSPVSEADHFLGQLDLAAGDLIALDWEWYGQKVTAAQARAYKKTWLAHVKSKAPRHRVGLYSDRNNWTTVDTDSDCGDFLWIADTTTAGHPRIRHPWTFHQYSAAGGVDRDVADFPDAAALRAWAAGTPTSTTPPEEDDMPQWNEGRVSAGPDATTVAVPHGNAWHAYPSRALHLVYDEIGDSEAVATVRVAVHNGTAWSPPTEVKVTAGGGAADVDLTSSDVKVSLQTASSGVSYAIETY</sequence>
<dbReference type="EMBL" id="JABXJJ020000021">
    <property type="protein sequence ID" value="MDI5971320.1"/>
    <property type="molecule type" value="Genomic_DNA"/>
</dbReference>
<dbReference type="InterPro" id="IPR018077">
    <property type="entry name" value="Glyco_hydro_fam25_subgr"/>
</dbReference>
<comment type="caution">
    <text evidence="4">The sequence shown here is derived from an EMBL/GenBank/DDBJ whole genome shotgun (WGS) entry which is preliminary data.</text>
</comment>
<dbReference type="AlphaFoldDB" id="A0AA90H5P1"/>
<evidence type="ECO:0000313" key="4">
    <source>
        <dbReference type="EMBL" id="MDI5971320.1"/>
    </source>
</evidence>
<dbReference type="SUPFAM" id="SSF51445">
    <property type="entry name" value="(Trans)glycosidases"/>
    <property type="match status" value="1"/>
</dbReference>
<evidence type="ECO:0000256" key="2">
    <source>
        <dbReference type="ARBA" id="ARBA00022801"/>
    </source>
</evidence>
<dbReference type="InterPro" id="IPR002053">
    <property type="entry name" value="Glyco_hydro_25"/>
</dbReference>
<evidence type="ECO:0000256" key="1">
    <source>
        <dbReference type="ARBA" id="ARBA00010646"/>
    </source>
</evidence>
<organism evidence="4">
    <name type="scientific">Streptantibioticus silvisoli</name>
    <dbReference type="NCBI Taxonomy" id="2705255"/>
    <lineage>
        <taxon>Bacteria</taxon>
        <taxon>Bacillati</taxon>
        <taxon>Actinomycetota</taxon>
        <taxon>Actinomycetes</taxon>
        <taxon>Kitasatosporales</taxon>
        <taxon>Streptomycetaceae</taxon>
        <taxon>Streptantibioticus</taxon>
    </lineage>
</organism>